<dbReference type="AlphaFoldDB" id="A0A090FJ72"/>
<reference evidence="2 3" key="1">
    <citation type="submission" date="2014-08" db="EMBL/GenBank/DDBJ databases">
        <authorList>
            <person name="Moulin Lionel"/>
        </authorList>
    </citation>
    <scope>NUCLEOTIDE SEQUENCE [LARGE SCALE GENOMIC DNA]</scope>
</reference>
<evidence type="ECO:0000313" key="2">
    <source>
        <dbReference type="EMBL" id="CDX41753.1"/>
    </source>
</evidence>
<protein>
    <submittedName>
        <fullName evidence="2">Uncharacterized protein</fullName>
    </submittedName>
</protein>
<gene>
    <name evidence="2" type="ORF">MPLDJ20_40052</name>
</gene>
<evidence type="ECO:0000256" key="1">
    <source>
        <dbReference type="SAM" id="MobiDB-lite"/>
    </source>
</evidence>
<feature type="region of interest" description="Disordered" evidence="1">
    <location>
        <begin position="48"/>
        <end position="91"/>
    </location>
</feature>
<feature type="compositionally biased region" description="Basic residues" evidence="1">
    <location>
        <begin position="71"/>
        <end position="81"/>
    </location>
</feature>
<dbReference type="Proteomes" id="UP000046373">
    <property type="component" value="Unassembled WGS sequence"/>
</dbReference>
<feature type="region of interest" description="Disordered" evidence="1">
    <location>
        <begin position="1"/>
        <end position="28"/>
    </location>
</feature>
<dbReference type="EMBL" id="CCNB01000034">
    <property type="protein sequence ID" value="CDX41753.1"/>
    <property type="molecule type" value="Genomic_DNA"/>
</dbReference>
<proteinExistence type="predicted"/>
<sequence length="119" mass="13094">MAIGETAGDSALLPVSRGEDAGRQMRGGAGVRKIVALARPLKFAHHRAAEREARSRNAGFGSTAEIDPARVPRRRGRRRHHPDGGRGPCIDRRQLAFGRDLFRRPARLSRAAQRLALDQ</sequence>
<evidence type="ECO:0000313" key="3">
    <source>
        <dbReference type="Proteomes" id="UP000046373"/>
    </source>
</evidence>
<organism evidence="2 3">
    <name type="scientific">Mesorhizobium plurifarium</name>
    <dbReference type="NCBI Taxonomy" id="69974"/>
    <lineage>
        <taxon>Bacteria</taxon>
        <taxon>Pseudomonadati</taxon>
        <taxon>Pseudomonadota</taxon>
        <taxon>Alphaproteobacteria</taxon>
        <taxon>Hyphomicrobiales</taxon>
        <taxon>Phyllobacteriaceae</taxon>
        <taxon>Mesorhizobium</taxon>
    </lineage>
</organism>
<name>A0A090FJ72_MESPL</name>
<accession>A0A090FJ72</accession>